<evidence type="ECO:0000313" key="2">
    <source>
        <dbReference type="Proteomes" id="UP000265703"/>
    </source>
</evidence>
<comment type="caution">
    <text evidence="1">The sequence shown here is derived from an EMBL/GenBank/DDBJ whole genome shotgun (WGS) entry which is preliminary data.</text>
</comment>
<dbReference type="OrthoDB" id="4062651at2759"/>
<reference evidence="1 2" key="1">
    <citation type="submission" date="2018-06" db="EMBL/GenBank/DDBJ databases">
        <title>Comparative genomics reveals the genomic features of Rhizophagus irregularis, R. cerebriforme, R. diaphanum and Gigaspora rosea, and their symbiotic lifestyle signature.</title>
        <authorList>
            <person name="Morin E."/>
            <person name="San Clemente H."/>
            <person name="Chen E.C.H."/>
            <person name="De La Providencia I."/>
            <person name="Hainaut M."/>
            <person name="Kuo A."/>
            <person name="Kohler A."/>
            <person name="Murat C."/>
            <person name="Tang N."/>
            <person name="Roy S."/>
            <person name="Loubradou J."/>
            <person name="Henrissat B."/>
            <person name="Grigoriev I.V."/>
            <person name="Corradi N."/>
            <person name="Roux C."/>
            <person name="Martin F.M."/>
        </authorList>
    </citation>
    <scope>NUCLEOTIDE SEQUENCE [LARGE SCALE GENOMIC DNA]</scope>
    <source>
        <strain evidence="1 2">DAOM 227022</strain>
    </source>
</reference>
<gene>
    <name evidence="1" type="ORF">C1645_738457</name>
</gene>
<sequence>MEQTYLTEEESFIYKLMLGEKQEFQFINNAEWIKYDVFENVKYTIYTTKRMFGIIKVKWMDEFIIKWNYEINQWIILHLKMNNSPSMIKIYAIMKDSKTSDFMMVMQYAVNGNLRQKLNDLLSSSDKFEIISYLEHGLKDIHDFHSDQLLGFDLAEKHMWSFPIKLENKQSDIFEKLDLVLTYCIKTTVEMKECKVAIWNNGSFDNNKKMKRISRKVTLKTLYNSQNAVNEFLKKV</sequence>
<dbReference type="Proteomes" id="UP000265703">
    <property type="component" value="Unassembled WGS sequence"/>
</dbReference>
<dbReference type="InterPro" id="IPR011009">
    <property type="entry name" value="Kinase-like_dom_sf"/>
</dbReference>
<organism evidence="1 2">
    <name type="scientific">Glomus cerebriforme</name>
    <dbReference type="NCBI Taxonomy" id="658196"/>
    <lineage>
        <taxon>Eukaryota</taxon>
        <taxon>Fungi</taxon>
        <taxon>Fungi incertae sedis</taxon>
        <taxon>Mucoromycota</taxon>
        <taxon>Glomeromycotina</taxon>
        <taxon>Glomeromycetes</taxon>
        <taxon>Glomerales</taxon>
        <taxon>Glomeraceae</taxon>
        <taxon>Glomus</taxon>
    </lineage>
</organism>
<keyword evidence="2" id="KW-1185">Reference proteome</keyword>
<protein>
    <recommendedName>
        <fullName evidence="3">Protein kinase domain-containing protein</fullName>
    </recommendedName>
</protein>
<dbReference type="SUPFAM" id="SSF56112">
    <property type="entry name" value="Protein kinase-like (PK-like)"/>
    <property type="match status" value="1"/>
</dbReference>
<proteinExistence type="predicted"/>
<accession>A0A397SU21</accession>
<dbReference type="AlphaFoldDB" id="A0A397SU21"/>
<evidence type="ECO:0000313" key="1">
    <source>
        <dbReference type="EMBL" id="RIA89670.1"/>
    </source>
</evidence>
<name>A0A397SU21_9GLOM</name>
<evidence type="ECO:0008006" key="3">
    <source>
        <dbReference type="Google" id="ProtNLM"/>
    </source>
</evidence>
<dbReference type="EMBL" id="QKYT01000210">
    <property type="protein sequence ID" value="RIA89670.1"/>
    <property type="molecule type" value="Genomic_DNA"/>
</dbReference>